<keyword evidence="3" id="KW-0675">Receptor</keyword>
<comment type="caution">
    <text evidence="3">The sequence shown here is derived from an EMBL/GenBank/DDBJ whole genome shotgun (WGS) entry which is preliminary data.</text>
</comment>
<dbReference type="Gene3D" id="3.40.190.10">
    <property type="entry name" value="Periplasmic binding protein-like II"/>
    <property type="match status" value="1"/>
</dbReference>
<evidence type="ECO:0000313" key="4">
    <source>
        <dbReference type="Proteomes" id="UP000291078"/>
    </source>
</evidence>
<keyword evidence="2" id="KW-0732">Signal</keyword>
<feature type="chain" id="PRO_5020468695" evidence="2">
    <location>
        <begin position="30"/>
        <end position="327"/>
    </location>
</feature>
<dbReference type="OrthoDB" id="8678477at2"/>
<evidence type="ECO:0000256" key="1">
    <source>
        <dbReference type="ARBA" id="ARBA00006987"/>
    </source>
</evidence>
<evidence type="ECO:0000256" key="2">
    <source>
        <dbReference type="SAM" id="SignalP"/>
    </source>
</evidence>
<dbReference type="Pfam" id="PF03401">
    <property type="entry name" value="TctC"/>
    <property type="match status" value="1"/>
</dbReference>
<comment type="similarity">
    <text evidence="1">Belongs to the UPF0065 (bug) family.</text>
</comment>
<dbReference type="EMBL" id="SGXM01000010">
    <property type="protein sequence ID" value="RZT30899.1"/>
    <property type="molecule type" value="Genomic_DNA"/>
</dbReference>
<proteinExistence type="inferred from homology"/>
<dbReference type="PANTHER" id="PTHR42928:SF5">
    <property type="entry name" value="BLR1237 PROTEIN"/>
    <property type="match status" value="1"/>
</dbReference>
<evidence type="ECO:0000313" key="3">
    <source>
        <dbReference type="EMBL" id="RZT30899.1"/>
    </source>
</evidence>
<accession>A0A4V2FET5</accession>
<dbReference type="PIRSF" id="PIRSF017082">
    <property type="entry name" value="YflP"/>
    <property type="match status" value="1"/>
</dbReference>
<keyword evidence="4" id="KW-1185">Reference proteome</keyword>
<dbReference type="RefSeq" id="WP_130393631.1">
    <property type="nucleotide sequence ID" value="NZ_SGXM01000010.1"/>
</dbReference>
<organism evidence="3 4">
    <name type="scientific">Cupriavidus agavae</name>
    <dbReference type="NCBI Taxonomy" id="1001822"/>
    <lineage>
        <taxon>Bacteria</taxon>
        <taxon>Pseudomonadati</taxon>
        <taxon>Pseudomonadota</taxon>
        <taxon>Betaproteobacteria</taxon>
        <taxon>Burkholderiales</taxon>
        <taxon>Burkholderiaceae</taxon>
        <taxon>Cupriavidus</taxon>
    </lineage>
</organism>
<dbReference type="CDD" id="cd07012">
    <property type="entry name" value="PBP2_Bug_TTT"/>
    <property type="match status" value="1"/>
</dbReference>
<dbReference type="AlphaFoldDB" id="A0A4V2FET5"/>
<protein>
    <submittedName>
        <fullName evidence="3">Tripartite-type tricarboxylate transporter receptor subunit TctC</fullName>
    </submittedName>
</protein>
<gene>
    <name evidence="3" type="ORF">EV147_4747</name>
</gene>
<dbReference type="InterPro" id="IPR005064">
    <property type="entry name" value="BUG"/>
</dbReference>
<sequence length="327" mass="34208">MTRDQTFLPRRRRLLGALALAGVVPPAFGNAWPARPVRLVSPYGAGGSNDTSARVLAEALSRKYGQQVVVENKPGAGTRVASESVAHAAPDGYTLLWAAAPFAINTGAGLSQRFDIRKDFVAVGPRVLGPVFLIVNANSPVKTVADFVKLAQQKPDGVTFASPGVGSGPHLTAELFAAQSRFKALNVHFRGDATAYTELLAGRVDATLTAITTALPFIQAGKLRVIAVAAEARTPVFDAPTFAEQGVPGVVGYGWFGIVAPAGTPPAIVQQLNRDASQALGDPQIRQKLLGLGLQAAPGTSAEFAGFIDAEVKKWGDLVRARGIVLE</sequence>
<dbReference type="Proteomes" id="UP000291078">
    <property type="component" value="Unassembled WGS sequence"/>
</dbReference>
<name>A0A4V2FET5_9BURK</name>
<dbReference type="Gene3D" id="3.40.190.150">
    <property type="entry name" value="Bordetella uptake gene, domain 1"/>
    <property type="match status" value="1"/>
</dbReference>
<dbReference type="InterPro" id="IPR042100">
    <property type="entry name" value="Bug_dom1"/>
</dbReference>
<feature type="signal peptide" evidence="2">
    <location>
        <begin position="1"/>
        <end position="29"/>
    </location>
</feature>
<dbReference type="PANTHER" id="PTHR42928">
    <property type="entry name" value="TRICARBOXYLATE-BINDING PROTEIN"/>
    <property type="match status" value="1"/>
</dbReference>
<dbReference type="SUPFAM" id="SSF53850">
    <property type="entry name" value="Periplasmic binding protein-like II"/>
    <property type="match status" value="1"/>
</dbReference>
<reference evidence="3 4" key="1">
    <citation type="journal article" date="2015" name="Stand. Genomic Sci.">
        <title>Genomic Encyclopedia of Bacterial and Archaeal Type Strains, Phase III: the genomes of soil and plant-associated and newly described type strains.</title>
        <authorList>
            <person name="Whitman W.B."/>
            <person name="Woyke T."/>
            <person name="Klenk H.P."/>
            <person name="Zhou Y."/>
            <person name="Lilburn T.G."/>
            <person name="Beck B.J."/>
            <person name="De Vos P."/>
            <person name="Vandamme P."/>
            <person name="Eisen J.A."/>
            <person name="Garrity G."/>
            <person name="Hugenholtz P."/>
            <person name="Kyrpides N.C."/>
        </authorList>
    </citation>
    <scope>NUCLEOTIDE SEQUENCE [LARGE SCALE GENOMIC DNA]</scope>
    <source>
        <strain evidence="3 4">ASC-9842</strain>
    </source>
</reference>